<proteinExistence type="predicted"/>
<feature type="region of interest" description="Disordered" evidence="1">
    <location>
        <begin position="950"/>
        <end position="992"/>
    </location>
</feature>
<dbReference type="PANTHER" id="PTHR33096">
    <property type="entry name" value="CXC2 DOMAIN-CONTAINING PROTEIN"/>
    <property type="match status" value="1"/>
</dbReference>
<evidence type="ECO:0000313" key="4">
    <source>
        <dbReference type="Proteomes" id="UP000324748"/>
    </source>
</evidence>
<feature type="region of interest" description="Disordered" evidence="1">
    <location>
        <begin position="1"/>
        <end position="87"/>
    </location>
</feature>
<feature type="compositionally biased region" description="Acidic residues" evidence="1">
    <location>
        <begin position="952"/>
        <end position="964"/>
    </location>
</feature>
<feature type="compositionally biased region" description="Acidic residues" evidence="1">
    <location>
        <begin position="980"/>
        <end position="989"/>
    </location>
</feature>
<dbReference type="Pfam" id="PF18802">
    <property type="entry name" value="CxC1"/>
    <property type="match status" value="1"/>
</dbReference>
<protein>
    <recommendedName>
        <fullName evidence="2">CxC1-like cysteine cluster associated with KDZ transposases domain-containing protein</fullName>
    </recommendedName>
</protein>
<comment type="caution">
    <text evidence="3">The sequence shown here is derived from an EMBL/GenBank/DDBJ whole genome shotgun (WGS) entry which is preliminary data.</text>
</comment>
<dbReference type="InterPro" id="IPR040521">
    <property type="entry name" value="KDZ"/>
</dbReference>
<reference evidence="3 4" key="1">
    <citation type="submission" date="2019-05" db="EMBL/GenBank/DDBJ databases">
        <title>Emergence of the Ug99 lineage of the wheat stem rust pathogen through somatic hybridization.</title>
        <authorList>
            <person name="Li F."/>
            <person name="Upadhyaya N.M."/>
            <person name="Sperschneider J."/>
            <person name="Matny O."/>
            <person name="Nguyen-Phuc H."/>
            <person name="Mago R."/>
            <person name="Raley C."/>
            <person name="Miller M.E."/>
            <person name="Silverstein K.A.T."/>
            <person name="Henningsen E."/>
            <person name="Hirsch C.D."/>
            <person name="Visser B."/>
            <person name="Pretorius Z.A."/>
            <person name="Steffenson B.J."/>
            <person name="Schwessinger B."/>
            <person name="Dodds P.N."/>
            <person name="Figueroa M."/>
        </authorList>
    </citation>
    <scope>NUCLEOTIDE SEQUENCE [LARGE SCALE GENOMIC DNA]</scope>
    <source>
        <strain evidence="3">21-0</strain>
    </source>
</reference>
<feature type="domain" description="CxC1-like cysteine cluster associated with KDZ transposases" evidence="2">
    <location>
        <begin position="160"/>
        <end position="265"/>
    </location>
</feature>
<dbReference type="Pfam" id="PF18758">
    <property type="entry name" value="KDZ"/>
    <property type="match status" value="1"/>
</dbReference>
<sequence length="1000" mass="115436">MARAAKFNPLKHETAGQKKRRLQHASRHHQSRTVFNSLLQGDYRPPILENQPQQSHSDGLETEDDEQPHHFDINNPPEDNPVRPVESSEIHSIWGSIPWNIPSPAIPPKRPLFSVLNPETTAAIRQHDRRVVHLTQADNWKKAMSTLFSSYVWLKEKTDNWTAKCTFDSFAKRFCKCDDTAREAVAWVDLVDITGQQRVKFHFCPCMPRSVQILANGFFPSSPSTPSAGFSMRLLAYHNYAWHYSNVRMLPFTETQRVFSEERSEILWNRSKTSGRDLRQCFSSAVLVYRELLKMNSELIRSCLRLNETQKLASEVCPACFGPTKKTGSHRIPSVSNRLIVALDGNFQHRHQKLAGRNHIPLVTPEIFVQPSDLDDMKTYISNQERLNKVRKKADRCADSHKAADDTRNETTWKSCDDTGLMGSCCRHDSVIYLANIHGTGENRALPLTILKRILGNIEQDRPVGILYDLGCSLDKYMKLAIFHAYVHEWGCQVKYNPRYQPGWGLSDGESLERLWSSLSPQVSPLRYATRNNRLAALAHRCKYRNQQSISKLAAWLLRKFDQALLRRDTEMIVINELLQIHNPHSDGNERYTVGFFRSQWSDQVRVALENKENEDESKEKLAQFLRNENILQSYRNCILSGRLPESWIEVDEMITVILDKEKAQQELAASLGKDYEDLRGTCQSELSLLTQLWKAKSDLYAQAVEVRAEQQPLENAQSGNTVGTRMKERIFAAIKRRKGPVVKAINNFNMRRKEYLQKTDPRRLLLPENQDLTFDSFLTIDLDDPLWIDDHFYYARAPWALDPQVRRGIKSVLFLDRVEEEIELLTQELDRSITWAYEYRKSLLDTISELELESEEPIDLANRFASILTNFQMKGKLRLLRSELKRHLRDHERLMVAWMVDVEVLWKNTRSQHTKADHPWFDVISSIKEALTRSDIGTIEDTLEALSFVDGEPEAEQPEDEAWEADHDDQTTPDQTTPEGEEAGEGTDEVTQLNLLVFQ</sequence>
<dbReference type="EMBL" id="VSWC01000041">
    <property type="protein sequence ID" value="KAA1104643.1"/>
    <property type="molecule type" value="Genomic_DNA"/>
</dbReference>
<gene>
    <name evidence="3" type="ORF">PGT21_028887</name>
</gene>
<dbReference type="OrthoDB" id="2498213at2759"/>
<name>A0A5B0PUW7_PUCGR</name>
<dbReference type="AlphaFoldDB" id="A0A5B0PUW7"/>
<organism evidence="3 4">
    <name type="scientific">Puccinia graminis f. sp. tritici</name>
    <dbReference type="NCBI Taxonomy" id="56615"/>
    <lineage>
        <taxon>Eukaryota</taxon>
        <taxon>Fungi</taxon>
        <taxon>Dikarya</taxon>
        <taxon>Basidiomycota</taxon>
        <taxon>Pucciniomycotina</taxon>
        <taxon>Pucciniomycetes</taxon>
        <taxon>Pucciniales</taxon>
        <taxon>Pucciniaceae</taxon>
        <taxon>Puccinia</taxon>
    </lineage>
</organism>
<keyword evidence="4" id="KW-1185">Reference proteome</keyword>
<feature type="compositionally biased region" description="Basic residues" evidence="1">
    <location>
        <begin position="17"/>
        <end position="31"/>
    </location>
</feature>
<evidence type="ECO:0000256" key="1">
    <source>
        <dbReference type="SAM" id="MobiDB-lite"/>
    </source>
</evidence>
<dbReference type="InterPro" id="IPR041320">
    <property type="entry name" value="CxC1"/>
</dbReference>
<dbReference type="PANTHER" id="PTHR33096:SF1">
    <property type="entry name" value="CXC1-LIKE CYSTEINE CLUSTER ASSOCIATED WITH KDZ TRANSPOSASES DOMAIN-CONTAINING PROTEIN"/>
    <property type="match status" value="1"/>
</dbReference>
<evidence type="ECO:0000259" key="2">
    <source>
        <dbReference type="Pfam" id="PF18802"/>
    </source>
</evidence>
<evidence type="ECO:0000313" key="3">
    <source>
        <dbReference type="EMBL" id="KAA1104643.1"/>
    </source>
</evidence>
<dbReference type="Proteomes" id="UP000324748">
    <property type="component" value="Unassembled WGS sequence"/>
</dbReference>
<accession>A0A5B0PUW7</accession>